<dbReference type="AlphaFoldDB" id="B0E474"/>
<protein>
    <submittedName>
        <fullName evidence="1">Predicted protein</fullName>
    </submittedName>
</protein>
<keyword evidence="2" id="KW-1185">Reference proteome</keyword>
<dbReference type="KEGG" id="lbc:LACBIDRAFT_303403"/>
<reference evidence="1 2" key="1">
    <citation type="journal article" date="2008" name="Nature">
        <title>The genome of Laccaria bicolor provides insights into mycorrhizal symbiosis.</title>
        <authorList>
            <person name="Martin F."/>
            <person name="Aerts A."/>
            <person name="Ahren D."/>
            <person name="Brun A."/>
            <person name="Danchin E.G.J."/>
            <person name="Duchaussoy F."/>
            <person name="Gibon J."/>
            <person name="Kohler A."/>
            <person name="Lindquist E."/>
            <person name="Pereda V."/>
            <person name="Salamov A."/>
            <person name="Shapiro H.J."/>
            <person name="Wuyts J."/>
            <person name="Blaudez D."/>
            <person name="Buee M."/>
            <person name="Brokstein P."/>
            <person name="Canbaeck B."/>
            <person name="Cohen D."/>
            <person name="Courty P.E."/>
            <person name="Coutinho P.M."/>
            <person name="Delaruelle C."/>
            <person name="Detter J.C."/>
            <person name="Deveau A."/>
            <person name="DiFazio S."/>
            <person name="Duplessis S."/>
            <person name="Fraissinet-Tachet L."/>
            <person name="Lucic E."/>
            <person name="Frey-Klett P."/>
            <person name="Fourrey C."/>
            <person name="Feussner I."/>
            <person name="Gay G."/>
            <person name="Grimwood J."/>
            <person name="Hoegger P.J."/>
            <person name="Jain P."/>
            <person name="Kilaru S."/>
            <person name="Labbe J."/>
            <person name="Lin Y.C."/>
            <person name="Legue V."/>
            <person name="Le Tacon F."/>
            <person name="Marmeisse R."/>
            <person name="Melayah D."/>
            <person name="Montanini B."/>
            <person name="Muratet M."/>
            <person name="Nehls U."/>
            <person name="Niculita-Hirzel H."/>
            <person name="Oudot-Le Secq M.P."/>
            <person name="Peter M."/>
            <person name="Quesneville H."/>
            <person name="Rajashekar B."/>
            <person name="Reich M."/>
            <person name="Rouhier N."/>
            <person name="Schmutz J."/>
            <person name="Yin T."/>
            <person name="Chalot M."/>
            <person name="Henrissat B."/>
            <person name="Kuees U."/>
            <person name="Lucas S."/>
            <person name="Van de Peer Y."/>
            <person name="Podila G.K."/>
            <person name="Polle A."/>
            <person name="Pukkila P.J."/>
            <person name="Richardson P.M."/>
            <person name="Rouze P."/>
            <person name="Sanders I.R."/>
            <person name="Stajich J.E."/>
            <person name="Tunlid A."/>
            <person name="Tuskan G."/>
            <person name="Grigoriev I.V."/>
        </authorList>
    </citation>
    <scope>NUCLEOTIDE SEQUENCE [LARGE SCALE GENOMIC DNA]</scope>
    <source>
        <strain evidence="2">S238N-H82 / ATCC MYA-4686</strain>
    </source>
</reference>
<dbReference type="OrthoDB" id="3084482at2759"/>
<sequence>MFSARIEHPFSGKSGTRHIVRFTTQLRDLLSGLLPEGVCALSNPVRAGVLASFNVWSLSVRTGSRPICKNPNFLSGSGPDRFCY</sequence>
<organism evidence="2">
    <name type="scientific">Laccaria bicolor (strain S238N-H82 / ATCC MYA-4686)</name>
    <name type="common">Bicoloured deceiver</name>
    <name type="synonym">Laccaria laccata var. bicolor</name>
    <dbReference type="NCBI Taxonomy" id="486041"/>
    <lineage>
        <taxon>Eukaryota</taxon>
        <taxon>Fungi</taxon>
        <taxon>Dikarya</taxon>
        <taxon>Basidiomycota</taxon>
        <taxon>Agaricomycotina</taxon>
        <taxon>Agaricomycetes</taxon>
        <taxon>Agaricomycetidae</taxon>
        <taxon>Agaricales</taxon>
        <taxon>Agaricineae</taxon>
        <taxon>Hydnangiaceae</taxon>
        <taxon>Laccaria</taxon>
    </lineage>
</organism>
<accession>B0E474</accession>
<gene>
    <name evidence="1" type="ORF">LACBIDRAFT_303403</name>
</gene>
<dbReference type="RefSeq" id="XP_001890991.1">
    <property type="nucleotide sequence ID" value="XM_001890956.1"/>
</dbReference>
<dbReference type="HOGENOM" id="CLU_193163_0_0_1"/>
<dbReference type="GeneID" id="6086645"/>
<evidence type="ECO:0000313" key="1">
    <source>
        <dbReference type="EMBL" id="EDQ98358.1"/>
    </source>
</evidence>
<evidence type="ECO:0000313" key="2">
    <source>
        <dbReference type="Proteomes" id="UP000001194"/>
    </source>
</evidence>
<dbReference type="InParanoid" id="B0E474"/>
<dbReference type="EMBL" id="DS547320">
    <property type="protein sequence ID" value="EDQ98358.1"/>
    <property type="molecule type" value="Genomic_DNA"/>
</dbReference>
<name>B0E474_LACBS</name>
<proteinExistence type="predicted"/>
<dbReference type="Proteomes" id="UP000001194">
    <property type="component" value="Unassembled WGS sequence"/>
</dbReference>